<dbReference type="Gramene" id="Bo2g161660.1">
    <property type="protein sequence ID" value="Bo2g161660.1"/>
    <property type="gene ID" value="Bo2g161660"/>
</dbReference>
<evidence type="ECO:0000313" key="4">
    <source>
        <dbReference type="Proteomes" id="UP000032141"/>
    </source>
</evidence>
<dbReference type="PANTHER" id="PTHR47150">
    <property type="entry name" value="OS12G0169200 PROTEIN"/>
    <property type="match status" value="1"/>
</dbReference>
<protein>
    <submittedName>
        <fullName evidence="3">Uncharacterized protein</fullName>
    </submittedName>
</protein>
<name>A0A0D3AY83_BRAOL</name>
<dbReference type="PANTHER" id="PTHR47150:SF5">
    <property type="entry name" value="OS07G0546750 PROTEIN"/>
    <property type="match status" value="1"/>
</dbReference>
<keyword evidence="2" id="KW-0812">Transmembrane</keyword>
<accession>A0A0D3AY83</accession>
<dbReference type="AlphaFoldDB" id="A0A0D3AY83"/>
<evidence type="ECO:0000256" key="1">
    <source>
        <dbReference type="SAM" id="MobiDB-lite"/>
    </source>
</evidence>
<keyword evidence="2" id="KW-0472">Membrane</keyword>
<dbReference type="HOGENOM" id="CLU_012390_5_1_1"/>
<feature type="compositionally biased region" description="Low complexity" evidence="1">
    <location>
        <begin position="140"/>
        <end position="151"/>
    </location>
</feature>
<evidence type="ECO:0000313" key="3">
    <source>
        <dbReference type="EnsemblPlants" id="Bo2g161660.1"/>
    </source>
</evidence>
<proteinExistence type="predicted"/>
<dbReference type="InterPro" id="IPR006912">
    <property type="entry name" value="Harbinger_derived_prot"/>
</dbReference>
<keyword evidence="4" id="KW-1185">Reference proteome</keyword>
<dbReference type="Pfam" id="PF04827">
    <property type="entry name" value="Plant_tran"/>
    <property type="match status" value="1"/>
</dbReference>
<dbReference type="Proteomes" id="UP000032141">
    <property type="component" value="Chromosome C2"/>
</dbReference>
<reference evidence="3" key="2">
    <citation type="submission" date="2015-03" db="UniProtKB">
        <authorList>
            <consortium name="EnsemblPlants"/>
        </authorList>
    </citation>
    <scope>IDENTIFICATION</scope>
</reference>
<organism evidence="3 4">
    <name type="scientific">Brassica oleracea var. oleracea</name>
    <dbReference type="NCBI Taxonomy" id="109376"/>
    <lineage>
        <taxon>Eukaryota</taxon>
        <taxon>Viridiplantae</taxon>
        <taxon>Streptophyta</taxon>
        <taxon>Embryophyta</taxon>
        <taxon>Tracheophyta</taxon>
        <taxon>Spermatophyta</taxon>
        <taxon>Magnoliopsida</taxon>
        <taxon>eudicotyledons</taxon>
        <taxon>Gunneridae</taxon>
        <taxon>Pentapetalae</taxon>
        <taxon>rosids</taxon>
        <taxon>malvids</taxon>
        <taxon>Brassicales</taxon>
        <taxon>Brassicaceae</taxon>
        <taxon>Brassiceae</taxon>
        <taxon>Brassica</taxon>
    </lineage>
</organism>
<feature type="region of interest" description="Disordered" evidence="1">
    <location>
        <begin position="132"/>
        <end position="172"/>
    </location>
</feature>
<dbReference type="EnsemblPlants" id="Bo2g161660.1">
    <property type="protein sequence ID" value="Bo2g161660.1"/>
    <property type="gene ID" value="Bo2g161660"/>
</dbReference>
<reference evidence="3 4" key="1">
    <citation type="journal article" date="2014" name="Genome Biol.">
        <title>Transcriptome and methylome profiling reveals relics of genome dominance in the mesopolyploid Brassica oleracea.</title>
        <authorList>
            <person name="Parkin I.A."/>
            <person name="Koh C."/>
            <person name="Tang H."/>
            <person name="Robinson S.J."/>
            <person name="Kagale S."/>
            <person name="Clarke W.E."/>
            <person name="Town C.D."/>
            <person name="Nixon J."/>
            <person name="Krishnakumar V."/>
            <person name="Bidwell S.L."/>
            <person name="Denoeud F."/>
            <person name="Belcram H."/>
            <person name="Links M.G."/>
            <person name="Just J."/>
            <person name="Clarke C."/>
            <person name="Bender T."/>
            <person name="Huebert T."/>
            <person name="Mason A.S."/>
            <person name="Pires J.C."/>
            <person name="Barker G."/>
            <person name="Moore J."/>
            <person name="Walley P.G."/>
            <person name="Manoli S."/>
            <person name="Batley J."/>
            <person name="Edwards D."/>
            <person name="Nelson M.N."/>
            <person name="Wang X."/>
            <person name="Paterson A.H."/>
            <person name="King G."/>
            <person name="Bancroft I."/>
            <person name="Chalhoub B."/>
            <person name="Sharpe A.G."/>
        </authorList>
    </citation>
    <scope>NUCLEOTIDE SEQUENCE</scope>
    <source>
        <strain evidence="3 4">cv. TO1000</strain>
    </source>
</reference>
<keyword evidence="2" id="KW-1133">Transmembrane helix</keyword>
<feature type="transmembrane region" description="Helical" evidence="2">
    <location>
        <begin position="229"/>
        <end position="249"/>
    </location>
</feature>
<sequence length="477" mass="54324">MPTDDQVLISSCLNTSKDLVVGNEQRSKAFWQRIATYFVASPKIAVSVRREAGHCKKRWHKINDLVGKFFGAFEAASRERTSGKNDNDVLKLAHEIFFNNHNKKFTLEHAWKGLRNDQKWCDLSSSKTESSCKRRNLDDSAQSSTSQASKSMTDRLPGVKAAKANGKKRKPKERLSAFEGMWSIRQEDLAIKKRLSKMKLLDSLIAKVEPLAEYEEALKKKLINENSHIVLALVCIGLVISEGVISVSQDLLSVTGCWGLALSRAVGMMTILISILIKLSISISIKRSRILPTIMVIKKKKRKKIKKGVYIERNREEGDLRLWNDYFSETPTYPGNLFRRRFRMNKPLFMHIVDRLSNEVHFFRQKKDGLGRLSLSALQKCLAAIRLLTYDSATDTVDEYLRLGETTAWSCLENFVEGIIYLLGDEYLRRPTPADLQRLLDIGEHRGFSGMIGSIDYALGVEELSHRLERATFSWFG</sequence>
<feature type="transmembrane region" description="Helical" evidence="2">
    <location>
        <begin position="261"/>
        <end position="281"/>
    </location>
</feature>
<evidence type="ECO:0000256" key="2">
    <source>
        <dbReference type="SAM" id="Phobius"/>
    </source>
</evidence>